<dbReference type="RefSeq" id="WP_346824367.1">
    <property type="nucleotide sequence ID" value="NZ_JBDKWZ010000024.1"/>
</dbReference>
<dbReference type="GO" id="GO:0016787">
    <property type="term" value="F:hydrolase activity"/>
    <property type="evidence" value="ECO:0007669"/>
    <property type="project" value="UniProtKB-KW"/>
</dbReference>
<dbReference type="EMBL" id="JBDKWZ010000024">
    <property type="protein sequence ID" value="MEN7551587.1"/>
    <property type="molecule type" value="Genomic_DNA"/>
</dbReference>
<dbReference type="PANTHER" id="PTHR43194:SF2">
    <property type="entry name" value="PEROXISOMAL MEMBRANE PROTEIN LPX1"/>
    <property type="match status" value="1"/>
</dbReference>
<comment type="caution">
    <text evidence="2">The sequence shown here is derived from an EMBL/GenBank/DDBJ whole genome shotgun (WGS) entry which is preliminary data.</text>
</comment>
<evidence type="ECO:0000259" key="1">
    <source>
        <dbReference type="Pfam" id="PF00561"/>
    </source>
</evidence>
<dbReference type="Proteomes" id="UP001403385">
    <property type="component" value="Unassembled WGS sequence"/>
</dbReference>
<dbReference type="Gene3D" id="3.40.50.1820">
    <property type="entry name" value="alpha/beta hydrolase"/>
    <property type="match status" value="1"/>
</dbReference>
<reference evidence="2 3" key="1">
    <citation type="submission" date="2024-04" db="EMBL/GenBank/DDBJ databases">
        <title>Novel genus in family Flammeovirgaceae.</title>
        <authorList>
            <person name="Nguyen T.H."/>
            <person name="Vuong T.Q."/>
            <person name="Le H."/>
            <person name="Kim S.-G."/>
        </authorList>
    </citation>
    <scope>NUCLEOTIDE SEQUENCE [LARGE SCALE GENOMIC DNA]</scope>
    <source>
        <strain evidence="2 3">JCM 23209</strain>
    </source>
</reference>
<dbReference type="AlphaFoldDB" id="A0AAW9SDX8"/>
<gene>
    <name evidence="2" type="ORF">AAG747_26975</name>
</gene>
<dbReference type="PANTHER" id="PTHR43194">
    <property type="entry name" value="HYDROLASE ALPHA/BETA FOLD FAMILY"/>
    <property type="match status" value="1"/>
</dbReference>
<protein>
    <submittedName>
        <fullName evidence="2">Alpha/beta hydrolase</fullName>
    </submittedName>
</protein>
<dbReference type="InterPro" id="IPR050228">
    <property type="entry name" value="Carboxylesterase_BioH"/>
</dbReference>
<name>A0AAW9SDX8_9BACT</name>
<dbReference type="SUPFAM" id="SSF53474">
    <property type="entry name" value="alpha/beta-Hydrolases"/>
    <property type="match status" value="1"/>
</dbReference>
<sequence>MKQFAFLVFTLFILSTCKTYGQSTPYPFEVEISGTGTQALIFIPGFACSGQVWKETIALFDDVYTCHSLTMAGFAGVPPQHDPTFDKWKTGLADYVRQESLGQAILIGHSMGGVLAMALAADHPDLIAKIVVIDALPCLSALQNASFVANPEVNCEPLVSQFTSIPDEQFYQMQQQMIKYMVADTSRHQQIVQWSITSDRNTFAKMYCDFANTDLREKISSIQCPSLILLEARFATIQPAIQAQYKLLKTADLHYADKGLHFIMYDDIKWYTKQLTEFIKQN</sequence>
<keyword evidence="3" id="KW-1185">Reference proteome</keyword>
<proteinExistence type="predicted"/>
<accession>A0AAW9SDX8</accession>
<organism evidence="2 3">
    <name type="scientific">Rapidithrix thailandica</name>
    <dbReference type="NCBI Taxonomy" id="413964"/>
    <lineage>
        <taxon>Bacteria</taxon>
        <taxon>Pseudomonadati</taxon>
        <taxon>Bacteroidota</taxon>
        <taxon>Cytophagia</taxon>
        <taxon>Cytophagales</taxon>
        <taxon>Flammeovirgaceae</taxon>
        <taxon>Rapidithrix</taxon>
    </lineage>
</organism>
<dbReference type="PRINTS" id="PR00111">
    <property type="entry name" value="ABHYDROLASE"/>
</dbReference>
<dbReference type="Pfam" id="PF00561">
    <property type="entry name" value="Abhydrolase_1"/>
    <property type="match status" value="1"/>
</dbReference>
<evidence type="ECO:0000313" key="3">
    <source>
        <dbReference type="Proteomes" id="UP001403385"/>
    </source>
</evidence>
<keyword evidence="2" id="KW-0378">Hydrolase</keyword>
<feature type="domain" description="AB hydrolase-1" evidence="1">
    <location>
        <begin position="39"/>
        <end position="147"/>
    </location>
</feature>
<evidence type="ECO:0000313" key="2">
    <source>
        <dbReference type="EMBL" id="MEN7551587.1"/>
    </source>
</evidence>
<dbReference type="InterPro" id="IPR000073">
    <property type="entry name" value="AB_hydrolase_1"/>
</dbReference>
<dbReference type="InterPro" id="IPR029058">
    <property type="entry name" value="AB_hydrolase_fold"/>
</dbReference>